<protein>
    <submittedName>
        <fullName evidence="2">GNAT superfamily N-acetyltransferase</fullName>
    </submittedName>
</protein>
<gene>
    <name evidence="2" type="ORF">HNR67_007867</name>
</gene>
<dbReference type="RefSeq" id="WP_185008556.1">
    <property type="nucleotide sequence ID" value="NZ_BAAAUI010000014.1"/>
</dbReference>
<dbReference type="Gene3D" id="3.40.630.30">
    <property type="match status" value="1"/>
</dbReference>
<accession>A0A7W7CIC4</accession>
<evidence type="ECO:0000259" key="1">
    <source>
        <dbReference type="PROSITE" id="PS51186"/>
    </source>
</evidence>
<keyword evidence="3" id="KW-1185">Reference proteome</keyword>
<dbReference type="Pfam" id="PF00583">
    <property type="entry name" value="Acetyltransf_1"/>
    <property type="match status" value="1"/>
</dbReference>
<name>A0A7W7CIC4_9PSEU</name>
<dbReference type="SUPFAM" id="SSF55729">
    <property type="entry name" value="Acyl-CoA N-acyltransferases (Nat)"/>
    <property type="match status" value="1"/>
</dbReference>
<dbReference type="PROSITE" id="PS51186">
    <property type="entry name" value="GNAT"/>
    <property type="match status" value="1"/>
</dbReference>
<evidence type="ECO:0000313" key="3">
    <source>
        <dbReference type="Proteomes" id="UP000533598"/>
    </source>
</evidence>
<comment type="caution">
    <text evidence="2">The sequence shown here is derived from an EMBL/GenBank/DDBJ whole genome shotgun (WGS) entry which is preliminary data.</text>
</comment>
<evidence type="ECO:0000313" key="2">
    <source>
        <dbReference type="EMBL" id="MBB4681749.1"/>
    </source>
</evidence>
<dbReference type="EMBL" id="JACHMH010000001">
    <property type="protein sequence ID" value="MBB4681749.1"/>
    <property type="molecule type" value="Genomic_DNA"/>
</dbReference>
<sequence>MKFRSIAAADFARIPHRTVPFDWATAVQYDERRTAGQYRPQWTWLAEDGDRVLARAMWWGFGDGEHPLALDYLYVHHSVADPATLVGDLLNAAHETFLAEGAPELPAYHLKLPLNWRADPASVAAVDWRRTAAARAGLSEDNERLRYEWTPADGLPEPPARLDFRPEPDDDVMLSVFRRLTEGSLDTETRRGVTAVGVDAHARADFEFYRDQMPGPREWWRLAYTAGGDLVGLALPSRNASNAVVGYLGVLPEHRGHGYIHDLLAHITRHHAELGASRVVADTDLVNQPMAAAFTRGRYRNIEMRLVFSAPH</sequence>
<organism evidence="2 3">
    <name type="scientific">Crossiella cryophila</name>
    <dbReference type="NCBI Taxonomy" id="43355"/>
    <lineage>
        <taxon>Bacteria</taxon>
        <taxon>Bacillati</taxon>
        <taxon>Actinomycetota</taxon>
        <taxon>Actinomycetes</taxon>
        <taxon>Pseudonocardiales</taxon>
        <taxon>Pseudonocardiaceae</taxon>
        <taxon>Crossiella</taxon>
    </lineage>
</organism>
<keyword evidence="2" id="KW-0808">Transferase</keyword>
<dbReference type="InterPro" id="IPR016181">
    <property type="entry name" value="Acyl_CoA_acyltransferase"/>
</dbReference>
<dbReference type="AlphaFoldDB" id="A0A7W7CIC4"/>
<reference evidence="2 3" key="1">
    <citation type="submission" date="2020-08" db="EMBL/GenBank/DDBJ databases">
        <title>Sequencing the genomes of 1000 actinobacteria strains.</title>
        <authorList>
            <person name="Klenk H.-P."/>
        </authorList>
    </citation>
    <scope>NUCLEOTIDE SEQUENCE [LARGE SCALE GENOMIC DNA]</scope>
    <source>
        <strain evidence="2 3">DSM 44230</strain>
    </source>
</reference>
<proteinExistence type="predicted"/>
<dbReference type="InterPro" id="IPR000182">
    <property type="entry name" value="GNAT_dom"/>
</dbReference>
<feature type="domain" description="N-acetyltransferase" evidence="1">
    <location>
        <begin position="175"/>
        <end position="311"/>
    </location>
</feature>
<dbReference type="Proteomes" id="UP000533598">
    <property type="component" value="Unassembled WGS sequence"/>
</dbReference>
<dbReference type="CDD" id="cd04301">
    <property type="entry name" value="NAT_SF"/>
    <property type="match status" value="1"/>
</dbReference>
<dbReference type="GO" id="GO:0016747">
    <property type="term" value="F:acyltransferase activity, transferring groups other than amino-acyl groups"/>
    <property type="evidence" value="ECO:0007669"/>
    <property type="project" value="InterPro"/>
</dbReference>